<dbReference type="Pfam" id="PF13620">
    <property type="entry name" value="CarboxypepD_reg"/>
    <property type="match status" value="1"/>
</dbReference>
<dbReference type="InterPro" id="IPR013784">
    <property type="entry name" value="Carb-bd-like_fold"/>
</dbReference>
<keyword evidence="1" id="KW-0732">Signal</keyword>
<keyword evidence="2" id="KW-0378">Hydrolase</keyword>
<keyword evidence="5" id="KW-1185">Reference proteome</keyword>
<reference evidence="3 5" key="2">
    <citation type="submission" date="2022-10" db="EMBL/GenBank/DDBJ databases">
        <title>The complete genomes of actinobacterial strains from the NBC collection.</title>
        <authorList>
            <person name="Joergensen T.S."/>
            <person name="Alvarez Arevalo M."/>
            <person name="Sterndorff E.B."/>
            <person name="Faurdal D."/>
            <person name="Vuksanovic O."/>
            <person name="Mourched A.-S."/>
            <person name="Charusanti P."/>
            <person name="Shaw S."/>
            <person name="Blin K."/>
            <person name="Weber T."/>
        </authorList>
    </citation>
    <scope>NUCLEOTIDE SEQUENCE [LARGE SCALE GENOMIC DNA]</scope>
    <source>
        <strain evidence="3 5">NBC 01809</strain>
    </source>
</reference>
<accession>A0A1C6W4A1</accession>
<evidence type="ECO:0000313" key="4">
    <source>
        <dbReference type="Proteomes" id="UP000199343"/>
    </source>
</evidence>
<feature type="signal peptide" evidence="1">
    <location>
        <begin position="1"/>
        <end position="31"/>
    </location>
</feature>
<dbReference type="EMBL" id="FMIC01000002">
    <property type="protein sequence ID" value="SCL73363.1"/>
    <property type="molecule type" value="Genomic_DNA"/>
</dbReference>
<dbReference type="OrthoDB" id="3632511at2"/>
<dbReference type="Gene3D" id="2.60.40.1120">
    <property type="entry name" value="Carboxypeptidase-like, regulatory domain"/>
    <property type="match status" value="1"/>
</dbReference>
<dbReference type="SUPFAM" id="SSF49452">
    <property type="entry name" value="Starch-binding domain-like"/>
    <property type="match status" value="1"/>
</dbReference>
<evidence type="ECO:0000313" key="5">
    <source>
        <dbReference type="Proteomes" id="UP001334804"/>
    </source>
</evidence>
<dbReference type="AlphaFoldDB" id="A0A1C6W4A1"/>
<dbReference type="GO" id="GO:0004180">
    <property type="term" value="F:carboxypeptidase activity"/>
    <property type="evidence" value="ECO:0007669"/>
    <property type="project" value="UniProtKB-KW"/>
</dbReference>
<organism evidence="2 4">
    <name type="scientific">Micromonospora peucetia</name>
    <dbReference type="NCBI Taxonomy" id="47871"/>
    <lineage>
        <taxon>Bacteria</taxon>
        <taxon>Bacillati</taxon>
        <taxon>Actinomycetota</taxon>
        <taxon>Actinomycetes</taxon>
        <taxon>Micromonosporales</taxon>
        <taxon>Micromonosporaceae</taxon>
        <taxon>Micromonospora</taxon>
    </lineage>
</organism>
<gene>
    <name evidence="2" type="ORF">GA0070608_5637</name>
    <name evidence="3" type="ORF">OIE14_31120</name>
</gene>
<dbReference type="GO" id="GO:0030246">
    <property type="term" value="F:carbohydrate binding"/>
    <property type="evidence" value="ECO:0007669"/>
    <property type="project" value="InterPro"/>
</dbReference>
<sequence length="344" mass="35847">MPDSLLRPRARVTAALAATLLLLSAALGPAAAGHAAATATGSVRTTVQDAGTGQPARACVSLVPLDRERLTRVYIGESQLGRFGGCTDEQGRIEVTGVEPGRYRLFAQPYETERYGRQWVGGHGGTGQRHRAWVVLVGAGATSTAPRIRLDPPGRISGRVTDAVTGLPVAGAHVAVVPFVPHPKYTPDTPISDDTGRYTVTGLGPYDWALRFSGPRIAAQWSGGVGGALLARTVRVRPGGTATLDQALRPPTTVRGSIRVDEPAAYGTVVAFDAVTAEVTGAVDVGTSYDLPMLPGQLVRLRCDCSFGPGRWYPAGSGFTDGLPVWVGRAPVTADFDLTAGADG</sequence>
<feature type="chain" id="PRO_5008749315" evidence="1">
    <location>
        <begin position="32"/>
        <end position="344"/>
    </location>
</feature>
<dbReference type="EMBL" id="CP109071">
    <property type="protein sequence ID" value="WSA32494.1"/>
    <property type="molecule type" value="Genomic_DNA"/>
</dbReference>
<protein>
    <submittedName>
        <fullName evidence="2">Carboxypeptidase regulatory-like domain-containing protein</fullName>
    </submittedName>
    <submittedName>
        <fullName evidence="3">Carboxypeptidase-like regulatory domain-containing protein</fullName>
    </submittedName>
</protein>
<evidence type="ECO:0000313" key="3">
    <source>
        <dbReference type="EMBL" id="WSA32494.1"/>
    </source>
</evidence>
<evidence type="ECO:0000256" key="1">
    <source>
        <dbReference type="SAM" id="SignalP"/>
    </source>
</evidence>
<reference evidence="2 4" key="1">
    <citation type="submission" date="2016-06" db="EMBL/GenBank/DDBJ databases">
        <authorList>
            <person name="Kjaerup R.B."/>
            <person name="Dalgaard T.S."/>
            <person name="Juul-Madsen H.R."/>
        </authorList>
    </citation>
    <scope>NUCLEOTIDE SEQUENCE [LARGE SCALE GENOMIC DNA]</scope>
    <source>
        <strain evidence="2 4">DSM 43363</strain>
    </source>
</reference>
<evidence type="ECO:0000313" key="2">
    <source>
        <dbReference type="EMBL" id="SCL73363.1"/>
    </source>
</evidence>
<keyword evidence="2" id="KW-0645">Protease</keyword>
<dbReference type="Proteomes" id="UP001334804">
    <property type="component" value="Chromosome"/>
</dbReference>
<dbReference type="Proteomes" id="UP000199343">
    <property type="component" value="Unassembled WGS sequence"/>
</dbReference>
<name>A0A1C6W4A1_9ACTN</name>
<keyword evidence="2" id="KW-0121">Carboxypeptidase</keyword>
<dbReference type="STRING" id="47871.GA0070608_5637"/>
<proteinExistence type="predicted"/>
<dbReference type="RefSeq" id="WP_091631747.1">
    <property type="nucleotide sequence ID" value="NZ_CP109071.1"/>
</dbReference>